<reference evidence="2 4" key="2">
    <citation type="submission" date="2021-03" db="EMBL/GenBank/DDBJ databases">
        <title>Rapid diversification of plasmids in a genus of pathogenic and nitrogen fixing bacteria.</title>
        <authorList>
            <person name="Weisberg A.J."/>
            <person name="Miller M."/>
            <person name="Ream W."/>
            <person name="Grunwald N.J."/>
            <person name="Chang J.H."/>
        </authorList>
    </citation>
    <scope>NUCLEOTIDE SEQUENCE [LARGE SCALE GENOMIC DNA]</scope>
    <source>
        <strain evidence="2 4">AF3.44</strain>
    </source>
</reference>
<dbReference type="AlphaFoldDB" id="A0A4D7DRY6"/>
<proteinExistence type="predicted"/>
<dbReference type="Proteomes" id="UP000298545">
    <property type="component" value="Chromosome circular"/>
</dbReference>
<evidence type="ECO:0008006" key="5">
    <source>
        <dbReference type="Google" id="ProtNLM"/>
    </source>
</evidence>
<sequence>MSAVDLPEGSDLLRSARRIIKAYFALIQDPFSCVPDVYEEIERTLSASRLSRYMPAAGYDRQLALRLYIWNIRLCECFYLPVQFAEVAARNAILKPLQKRFKTEWYQNGAFQNLLPPRLLLELNDAVSKERRKHRSALTEGHVVSALSLGFWVALMGASYDKHLWHNGVMTSFPHAAKHQDRAAIHLMLDDMRKLRNDIMHHAAVFDRHPQTRLHNVIAVISLISAHTGDYVTSLSRLNHVINQRPSC</sequence>
<keyword evidence="4" id="KW-1185">Reference proteome</keyword>
<name>A0A4D7DRY6_9HYPH</name>
<organism evidence="1 3">
    <name type="scientific">Agrobacterium larrymoorei</name>
    <dbReference type="NCBI Taxonomy" id="160699"/>
    <lineage>
        <taxon>Bacteria</taxon>
        <taxon>Pseudomonadati</taxon>
        <taxon>Pseudomonadota</taxon>
        <taxon>Alphaproteobacteria</taxon>
        <taxon>Hyphomicrobiales</taxon>
        <taxon>Rhizobiaceae</taxon>
        <taxon>Rhizobium/Agrobacterium group</taxon>
        <taxon>Agrobacterium</taxon>
    </lineage>
</organism>
<gene>
    <name evidence="1" type="ORF">CFBP5473_11265</name>
    <name evidence="2" type="ORF">J5285_08460</name>
</gene>
<evidence type="ECO:0000313" key="4">
    <source>
        <dbReference type="Proteomes" id="UP000826513"/>
    </source>
</evidence>
<dbReference type="RefSeq" id="WP_136954352.1">
    <property type="nucleotide sequence ID" value="NZ_CP039691.1"/>
</dbReference>
<protein>
    <recommendedName>
        <fullName evidence="5">Abi family protein</fullName>
    </recommendedName>
</protein>
<evidence type="ECO:0000313" key="2">
    <source>
        <dbReference type="EMBL" id="QYA06112.1"/>
    </source>
</evidence>
<dbReference type="STRING" id="1367849.GCA_000518585_02878"/>
<evidence type="ECO:0000313" key="1">
    <source>
        <dbReference type="EMBL" id="QCI98427.1"/>
    </source>
</evidence>
<dbReference type="EMBL" id="CP072167">
    <property type="protein sequence ID" value="QYA06112.1"/>
    <property type="molecule type" value="Genomic_DNA"/>
</dbReference>
<evidence type="ECO:0000313" key="3">
    <source>
        <dbReference type="Proteomes" id="UP000298545"/>
    </source>
</evidence>
<dbReference type="OrthoDB" id="9813050at2"/>
<dbReference type="KEGG" id="alf:CFBP5473_11265"/>
<reference evidence="1 3" key="1">
    <citation type="submission" date="2019-04" db="EMBL/GenBank/DDBJ databases">
        <title>Complete genome sequence of Agrobacterium larrymoorei CFBP5473.</title>
        <authorList>
            <person name="Haryono M."/>
            <person name="Chou L."/>
            <person name="Lin Y.-C."/>
            <person name="Lai E.-M."/>
            <person name="Kuo C.-H."/>
        </authorList>
    </citation>
    <scope>NUCLEOTIDE SEQUENCE [LARGE SCALE GENOMIC DNA]</scope>
    <source>
        <strain evidence="1 3">CFBP5473</strain>
    </source>
</reference>
<dbReference type="EMBL" id="CP039691">
    <property type="protein sequence ID" value="QCI98427.1"/>
    <property type="molecule type" value="Genomic_DNA"/>
</dbReference>
<dbReference type="Proteomes" id="UP000826513">
    <property type="component" value="Chromosome 1"/>
</dbReference>
<accession>A0A4D7DRY6</accession>